<evidence type="ECO:0000256" key="5">
    <source>
        <dbReference type="ARBA" id="ARBA00023326"/>
    </source>
</evidence>
<feature type="domain" description="Glycoside hydrolase family 5" evidence="6">
    <location>
        <begin position="184"/>
        <end position="481"/>
    </location>
</feature>
<dbReference type="CAZy" id="GH5">
    <property type="family name" value="Glycoside Hydrolase Family 5"/>
</dbReference>
<accession>B1PLI7</accession>
<dbReference type="PROSITE" id="PS51257">
    <property type="entry name" value="PROKAR_LIPOPROTEIN"/>
    <property type="match status" value="1"/>
</dbReference>
<sequence>MKLLRYLPLLLLAIGCNEKVTPQPEENAAPALVSTSPENGVKNLVSSTLSVVFTFDQNVKCSEEAKKGITVDGDASVSEVTAYAKNLTVSLSGLVRGKSYTLSLPAGLVQGYMTNQKASAAIQFQFSTKAIDPVPVDPTDPKDWESAAQCVVNMGVGWNLGNTLDANSGDVENMWIEAFSNRRTSDYETAWGQPVATRELIHMFREEGFGAIRVPVTWYPHMGTVNVTTKDGKGYWDMSTWTGYTVDAAWMARVKEVVGYVLDEGMYCILNVHHDTGTATTGWLRADTQAYNKYKERYIKLWEQIATEFKDYGQRLVFESFNEMLDNKGTWNSSTAEAHGVINKFNADFVATVRATGGKNAYRNLILNTYAASCQPAALQDFKLPDDTVQGHLMAEVHSYAPYHFAFDTSSPKREFDAACEAELKTLIEGLNTHLVSKGIPVVLGEYGTDTNDRTETQMAKQAACYVSNAAKYNIPCFYWMRLSDGDDRKVPKWSKPKLKDAILQAYEDSRK</sequence>
<dbReference type="SUPFAM" id="SSF51445">
    <property type="entry name" value="(Trans)glycosidases"/>
    <property type="match status" value="1"/>
</dbReference>
<dbReference type="PANTHER" id="PTHR31297:SF41">
    <property type="entry name" value="ENDOGLUCANASE, PUTATIVE (AFU_ORTHOLOGUE AFUA_5G01830)-RELATED"/>
    <property type="match status" value="1"/>
</dbReference>
<evidence type="ECO:0000259" key="6">
    <source>
        <dbReference type="Pfam" id="PF00150"/>
    </source>
</evidence>
<evidence type="ECO:0000256" key="4">
    <source>
        <dbReference type="ARBA" id="ARBA00023295"/>
    </source>
</evidence>
<dbReference type="AlphaFoldDB" id="B1PLI7"/>
<dbReference type="GO" id="GO:0005576">
    <property type="term" value="C:extracellular region"/>
    <property type="evidence" value="ECO:0007669"/>
    <property type="project" value="TreeGrafter"/>
</dbReference>
<dbReference type="GO" id="GO:0009251">
    <property type="term" value="P:glucan catabolic process"/>
    <property type="evidence" value="ECO:0007669"/>
    <property type="project" value="TreeGrafter"/>
</dbReference>
<protein>
    <submittedName>
        <fullName evidence="8">Cellulase</fullName>
    </submittedName>
</protein>
<dbReference type="InterPro" id="IPR001547">
    <property type="entry name" value="Glyco_hydro_5"/>
</dbReference>
<evidence type="ECO:0000256" key="1">
    <source>
        <dbReference type="ARBA" id="ARBA00022729"/>
    </source>
</evidence>
<dbReference type="GO" id="GO:0008422">
    <property type="term" value="F:beta-glucosidase activity"/>
    <property type="evidence" value="ECO:0007669"/>
    <property type="project" value="TreeGrafter"/>
</dbReference>
<organism evidence="8">
    <name type="scientific">uncultured microorganism</name>
    <dbReference type="NCBI Taxonomy" id="358574"/>
    <lineage>
        <taxon>unclassified sequences</taxon>
        <taxon>environmental samples</taxon>
    </lineage>
</organism>
<dbReference type="InterPro" id="IPR017853">
    <property type="entry name" value="GH"/>
</dbReference>
<dbReference type="InterPro" id="IPR032812">
    <property type="entry name" value="SbsA_Ig"/>
</dbReference>
<dbReference type="SMR" id="B1PLI7"/>
<keyword evidence="1" id="KW-0732">Signal</keyword>
<proteinExistence type="predicted"/>
<evidence type="ECO:0000256" key="2">
    <source>
        <dbReference type="ARBA" id="ARBA00022801"/>
    </source>
</evidence>
<dbReference type="InterPro" id="IPR050386">
    <property type="entry name" value="Glycosyl_hydrolase_5"/>
</dbReference>
<dbReference type="Pfam" id="PF00150">
    <property type="entry name" value="Cellulase"/>
    <property type="match status" value="1"/>
</dbReference>
<keyword evidence="4" id="KW-0326">Glycosidase</keyword>
<keyword evidence="5" id="KW-0624">Polysaccharide degradation</keyword>
<feature type="domain" description="SbsA Ig-like" evidence="7">
    <location>
        <begin position="27"/>
        <end position="128"/>
    </location>
</feature>
<dbReference type="EMBL" id="EU449485">
    <property type="protein sequence ID" value="ACA61144.1"/>
    <property type="molecule type" value="Genomic_DNA"/>
</dbReference>
<evidence type="ECO:0000313" key="8">
    <source>
        <dbReference type="EMBL" id="ACA61144.1"/>
    </source>
</evidence>
<dbReference type="PANTHER" id="PTHR31297">
    <property type="entry name" value="GLUCAN ENDO-1,6-BETA-GLUCOSIDASE B"/>
    <property type="match status" value="1"/>
</dbReference>
<evidence type="ECO:0000259" key="7">
    <source>
        <dbReference type="Pfam" id="PF13205"/>
    </source>
</evidence>
<dbReference type="Gene3D" id="3.20.20.80">
    <property type="entry name" value="Glycosidases"/>
    <property type="match status" value="1"/>
</dbReference>
<reference evidence="8" key="1">
    <citation type="journal article" date="2009" name="J. Appl. Microbiol.">
        <title>Isolation and partial characterization of novel genes encoding acidic cellulases from metagenomes of buffalo rumens.</title>
        <authorList>
            <person name="Duan C.J."/>
            <person name="Xian L."/>
            <person name="Zhao G.C."/>
            <person name="Feng Y."/>
            <person name="Pang H."/>
            <person name="Bai X.-L."/>
            <person name="Tang J.L."/>
            <person name="Ma Q.-S."/>
            <person name="Feng J.X."/>
        </authorList>
    </citation>
    <scope>NUCLEOTIDE SEQUENCE</scope>
</reference>
<keyword evidence="3" id="KW-0119">Carbohydrate metabolism</keyword>
<evidence type="ECO:0000256" key="3">
    <source>
        <dbReference type="ARBA" id="ARBA00023277"/>
    </source>
</evidence>
<name>B1PLI7_9ZZZZ</name>
<dbReference type="Pfam" id="PF13205">
    <property type="entry name" value="Big_5"/>
    <property type="match status" value="1"/>
</dbReference>
<keyword evidence="2" id="KW-0378">Hydrolase</keyword>